<sequence>MGLVARTQTRRKVRVDEKGEWDAAGTAAISRQRVHKNWQRRRGIGQKLQINFPVLEIKTLGQGIEILFVLVIGSRGYVRYHGGGHGSKFWAHPGPGARLCIR</sequence>
<name>A0ABQ8U7T4_9EUKA</name>
<comment type="caution">
    <text evidence="1">The sequence shown here is derived from an EMBL/GenBank/DDBJ whole genome shotgun (WGS) entry which is preliminary data.</text>
</comment>
<protein>
    <submittedName>
        <fullName evidence="1">Uncharacterized protein</fullName>
    </submittedName>
</protein>
<dbReference type="EMBL" id="JAPMOS010000109">
    <property type="protein sequence ID" value="KAJ4455394.1"/>
    <property type="molecule type" value="Genomic_DNA"/>
</dbReference>
<keyword evidence="2" id="KW-1185">Reference proteome</keyword>
<reference evidence="1" key="1">
    <citation type="journal article" date="2022" name="bioRxiv">
        <title>Genomics of Preaxostyla Flagellates Illuminates Evolutionary Transitions and the Path Towards Mitochondrial Loss.</title>
        <authorList>
            <person name="Novak L.V.F."/>
            <person name="Treitli S.C."/>
            <person name="Pyrih J."/>
            <person name="Halakuc P."/>
            <person name="Pipaliya S.V."/>
            <person name="Vacek V."/>
            <person name="Brzon O."/>
            <person name="Soukal P."/>
            <person name="Eme L."/>
            <person name="Dacks J.B."/>
            <person name="Karnkowska A."/>
            <person name="Elias M."/>
            <person name="Hampl V."/>
        </authorList>
    </citation>
    <scope>NUCLEOTIDE SEQUENCE</scope>
    <source>
        <strain evidence="1">RCP-MX</strain>
    </source>
</reference>
<dbReference type="Proteomes" id="UP001141327">
    <property type="component" value="Unassembled WGS sequence"/>
</dbReference>
<accession>A0ABQ8U7T4</accession>
<gene>
    <name evidence="1" type="ORF">PAPYR_9682</name>
</gene>
<evidence type="ECO:0000313" key="2">
    <source>
        <dbReference type="Proteomes" id="UP001141327"/>
    </source>
</evidence>
<organism evidence="1 2">
    <name type="scientific">Paratrimastix pyriformis</name>
    <dbReference type="NCBI Taxonomy" id="342808"/>
    <lineage>
        <taxon>Eukaryota</taxon>
        <taxon>Metamonada</taxon>
        <taxon>Preaxostyla</taxon>
        <taxon>Paratrimastigidae</taxon>
        <taxon>Paratrimastix</taxon>
    </lineage>
</organism>
<evidence type="ECO:0000313" key="1">
    <source>
        <dbReference type="EMBL" id="KAJ4455394.1"/>
    </source>
</evidence>
<proteinExistence type="predicted"/>